<dbReference type="OrthoDB" id="9774290at2"/>
<dbReference type="Pfam" id="PF02595">
    <property type="entry name" value="Gly_kinase"/>
    <property type="match status" value="1"/>
</dbReference>
<evidence type="ECO:0000256" key="3">
    <source>
        <dbReference type="ARBA" id="ARBA00022777"/>
    </source>
</evidence>
<evidence type="ECO:0000313" key="6">
    <source>
        <dbReference type="Proteomes" id="UP000033103"/>
    </source>
</evidence>
<dbReference type="PANTHER" id="PTHR21599:SF0">
    <property type="entry name" value="GLYCERATE KINASE"/>
    <property type="match status" value="1"/>
</dbReference>
<evidence type="ECO:0000256" key="2">
    <source>
        <dbReference type="ARBA" id="ARBA00022679"/>
    </source>
</evidence>
<dbReference type="InterPro" id="IPR036129">
    <property type="entry name" value="Glycerate_kinase_sf"/>
</dbReference>
<dbReference type="NCBIfam" id="TIGR00045">
    <property type="entry name" value="glycerate kinase"/>
    <property type="match status" value="1"/>
</dbReference>
<protein>
    <recommendedName>
        <fullName evidence="7">Glycerate kinase</fullName>
    </recommendedName>
</protein>
<gene>
    <name evidence="5" type="ORF">VC03_05775</name>
</gene>
<name>A0A0E3ZC77_9FUSO</name>
<dbReference type="InterPro" id="IPR004381">
    <property type="entry name" value="Glycerate_kinase"/>
</dbReference>
<dbReference type="PANTHER" id="PTHR21599">
    <property type="entry name" value="GLYCERATE KINASE"/>
    <property type="match status" value="1"/>
</dbReference>
<keyword evidence="2 4" id="KW-0808">Transferase</keyword>
<dbReference type="Gene3D" id="3.40.50.10350">
    <property type="entry name" value="Glycerate kinase, domain 1"/>
    <property type="match status" value="1"/>
</dbReference>
<keyword evidence="3 4" id="KW-0418">Kinase</keyword>
<sequence length="357" mass="39220">MKILIAPDSFKNCLSSQKICEIFRKNCINDVITCPMADGGEGTVNTLVNATNGRYITKRVHGPNYNKVYATYGILGDKKTAVIEVASCAGIALVKKRNPFYTTTYGLGELILDALDKGIRDFIIGLGGSSTNDAGIGMLRALGIKMYSTDKTEIIHAKDICKICEIDRTHFDKRIKESNFLIASDVTNPFTGINGASFVFGPQKGATKSMAKKLDDNFKHFEKILGRNLEFKGAGAAGGLGACFVVFFNANLEKGIDIVNRICKLEEKIQDADIVITGEGRSDSQTKFGKTPYGILCLAKKYNKPVYLFSGRIIDSEELLDLGFDKLVEISPKDVTMSYAIRNTKRFLIETIKRIGI</sequence>
<evidence type="ECO:0000256" key="1">
    <source>
        <dbReference type="ARBA" id="ARBA00006284"/>
    </source>
</evidence>
<reference evidence="5 6" key="1">
    <citation type="journal article" date="2012" name="BMC Genomics">
        <title>Genomic sequence analysis and characterization of Sneathia amnii sp. nov.</title>
        <authorList>
            <consortium name="Vaginal Microbiome Consortium (additional members)"/>
            <person name="Harwich M.D.Jr."/>
            <person name="Serrano M.G."/>
            <person name="Fettweis J.M."/>
            <person name="Alves J.M."/>
            <person name="Reimers M.A."/>
            <person name="Buck G.A."/>
            <person name="Jefferson K.K."/>
        </authorList>
    </citation>
    <scope>NUCLEOTIDE SEQUENCE [LARGE SCALE GENOMIC DNA]</scope>
    <source>
        <strain evidence="5 6">SN35</strain>
    </source>
</reference>
<keyword evidence="6" id="KW-1185">Reference proteome</keyword>
<dbReference type="HOGENOM" id="CLU_028255_0_0_0"/>
<organism evidence="5 6">
    <name type="scientific">Sneathia vaginalis</name>
    <dbReference type="NCBI Taxonomy" id="187101"/>
    <lineage>
        <taxon>Bacteria</taxon>
        <taxon>Fusobacteriati</taxon>
        <taxon>Fusobacteriota</taxon>
        <taxon>Fusobacteriia</taxon>
        <taxon>Fusobacteriales</taxon>
        <taxon>Leptotrichiaceae</taxon>
        <taxon>Sneathia</taxon>
    </lineage>
</organism>
<dbReference type="Proteomes" id="UP000033103">
    <property type="component" value="Chromosome"/>
</dbReference>
<dbReference type="PIRSF" id="PIRSF006078">
    <property type="entry name" value="GlxK"/>
    <property type="match status" value="1"/>
</dbReference>
<dbReference type="SUPFAM" id="SSF110738">
    <property type="entry name" value="Glycerate kinase I"/>
    <property type="match status" value="1"/>
</dbReference>
<proteinExistence type="inferred from homology"/>
<dbReference type="GO" id="GO:0008887">
    <property type="term" value="F:glycerate kinase activity"/>
    <property type="evidence" value="ECO:0007669"/>
    <property type="project" value="UniProtKB-UniRule"/>
</dbReference>
<dbReference type="EMBL" id="CP011280">
    <property type="protein sequence ID" value="AKC95981.1"/>
    <property type="molecule type" value="Genomic_DNA"/>
</dbReference>
<evidence type="ECO:0000256" key="4">
    <source>
        <dbReference type="PIRNR" id="PIRNR006078"/>
    </source>
</evidence>
<dbReference type="STRING" id="187101.VC03_05775"/>
<dbReference type="RefSeq" id="WP_046329085.1">
    <property type="nucleotide sequence ID" value="NZ_CP011280.1"/>
</dbReference>
<dbReference type="InterPro" id="IPR018193">
    <property type="entry name" value="Glyc_kinase_flavodox-like_fold"/>
</dbReference>
<dbReference type="Gene3D" id="3.90.1510.10">
    <property type="entry name" value="Glycerate kinase, domain 2"/>
    <property type="match status" value="1"/>
</dbReference>
<evidence type="ECO:0008006" key="7">
    <source>
        <dbReference type="Google" id="ProtNLM"/>
    </source>
</evidence>
<dbReference type="AlphaFoldDB" id="A0A0E3ZC77"/>
<accession>A0A0E3ZC77</accession>
<dbReference type="KEGG" id="sns:VC03_05775"/>
<evidence type="ECO:0000313" key="5">
    <source>
        <dbReference type="EMBL" id="AKC95981.1"/>
    </source>
</evidence>
<dbReference type="InterPro" id="IPR018197">
    <property type="entry name" value="Glycerate_kinase_RE-like"/>
</dbReference>
<dbReference type="PATRIC" id="fig|1069640.6.peg.1146"/>
<comment type="similarity">
    <text evidence="1 4">Belongs to the glycerate kinase type-1 family.</text>
</comment>
<dbReference type="GO" id="GO:0031388">
    <property type="term" value="P:organic acid phosphorylation"/>
    <property type="evidence" value="ECO:0007669"/>
    <property type="project" value="UniProtKB-UniRule"/>
</dbReference>